<feature type="signal peptide" evidence="1">
    <location>
        <begin position="1"/>
        <end position="22"/>
    </location>
</feature>
<organism evidence="2 3">
    <name type="scientific">Botrimarina mediterranea</name>
    <dbReference type="NCBI Taxonomy" id="2528022"/>
    <lineage>
        <taxon>Bacteria</taxon>
        <taxon>Pseudomonadati</taxon>
        <taxon>Planctomycetota</taxon>
        <taxon>Planctomycetia</taxon>
        <taxon>Pirellulales</taxon>
        <taxon>Lacipirellulaceae</taxon>
        <taxon>Botrimarina</taxon>
    </lineage>
</organism>
<proteinExistence type="predicted"/>
<protein>
    <submittedName>
        <fullName evidence="2">Uncharacterized protein</fullName>
    </submittedName>
</protein>
<reference evidence="2 3" key="1">
    <citation type="submission" date="2019-02" db="EMBL/GenBank/DDBJ databases">
        <title>Deep-cultivation of Planctomycetes and their phenomic and genomic characterization uncovers novel biology.</title>
        <authorList>
            <person name="Wiegand S."/>
            <person name="Jogler M."/>
            <person name="Boedeker C."/>
            <person name="Pinto D."/>
            <person name="Vollmers J."/>
            <person name="Rivas-Marin E."/>
            <person name="Kohn T."/>
            <person name="Peeters S.H."/>
            <person name="Heuer A."/>
            <person name="Rast P."/>
            <person name="Oberbeckmann S."/>
            <person name="Bunk B."/>
            <person name="Jeske O."/>
            <person name="Meyerdierks A."/>
            <person name="Storesund J.E."/>
            <person name="Kallscheuer N."/>
            <person name="Luecker S."/>
            <person name="Lage O.M."/>
            <person name="Pohl T."/>
            <person name="Merkel B.J."/>
            <person name="Hornburger P."/>
            <person name="Mueller R.-W."/>
            <person name="Bruemmer F."/>
            <person name="Labrenz M."/>
            <person name="Spormann A.M."/>
            <person name="Op den Camp H."/>
            <person name="Overmann J."/>
            <person name="Amann R."/>
            <person name="Jetten M.S.M."/>
            <person name="Mascher T."/>
            <person name="Medema M.H."/>
            <person name="Devos D.P."/>
            <person name="Kaster A.-K."/>
            <person name="Ovreas L."/>
            <person name="Rohde M."/>
            <person name="Galperin M.Y."/>
            <person name="Jogler C."/>
        </authorList>
    </citation>
    <scope>NUCLEOTIDE SEQUENCE [LARGE SCALE GENOMIC DNA]</scope>
    <source>
        <strain evidence="2 3">Spa11</strain>
    </source>
</reference>
<dbReference type="EMBL" id="CP036349">
    <property type="protein sequence ID" value="QDV75816.1"/>
    <property type="molecule type" value="Genomic_DNA"/>
</dbReference>
<gene>
    <name evidence="2" type="ORF">Spa11_40390</name>
</gene>
<dbReference type="RefSeq" id="WP_145115820.1">
    <property type="nucleotide sequence ID" value="NZ_CP036349.1"/>
</dbReference>
<dbReference type="Proteomes" id="UP000316426">
    <property type="component" value="Chromosome"/>
</dbReference>
<evidence type="ECO:0000313" key="3">
    <source>
        <dbReference type="Proteomes" id="UP000316426"/>
    </source>
</evidence>
<evidence type="ECO:0000256" key="1">
    <source>
        <dbReference type="SAM" id="SignalP"/>
    </source>
</evidence>
<dbReference type="KEGG" id="bmei:Spa11_40390"/>
<feature type="chain" id="PRO_5021827510" evidence="1">
    <location>
        <begin position="23"/>
        <end position="370"/>
    </location>
</feature>
<accession>A0A518KDF0</accession>
<keyword evidence="1" id="KW-0732">Signal</keyword>
<evidence type="ECO:0000313" key="2">
    <source>
        <dbReference type="EMBL" id="QDV75816.1"/>
    </source>
</evidence>
<dbReference type="AlphaFoldDB" id="A0A518KDF0"/>
<keyword evidence="3" id="KW-1185">Reference proteome</keyword>
<name>A0A518KDF0_9BACT</name>
<sequence length="370" mass="39662" precursor="true">MSNRKGSVIAAVSFFLTAAASAGPSVEITSLAAPHGTAPREWLQRLDEAGAGSTRIVSGGSAEPRIEELGETPSGTPLVKVYAVLTREGQLVLPGSNGPERFRVTDGAKLKEYFNRLASRGAEAVTVPRGKYGLTEAEFTDLFTRLQTPLPKLPAGATLGDAVNAAERAARLKIEVDGAVREVLRTKSEVAATTEGLSVGTALAAVLKQEGLALRPEARAIGEPPVLTGGGRRDRFTPPVNTGGSPMILRVVALRDAKDPWPVGYKPEGTPTQTAPGLMEFLTVEVEGYTLAEAFEALGPRVKWQDKPLPMVWDQFVLRTNAINPATVEVRFPKKRTFYKSLLDNLASQARLGLDLRVDEAGTPFLWLTR</sequence>